<feature type="non-terminal residue" evidence="1">
    <location>
        <position position="58"/>
    </location>
</feature>
<sequence>CTIRTRMRRGAAGGCIPALLPRPRLPAIHARQPGAAVRSAPFFAFLNVRPLAHPPGYP</sequence>
<dbReference type="EMBL" id="CADCTQ010000460">
    <property type="protein sequence ID" value="CAA9302297.1"/>
    <property type="molecule type" value="Genomic_DNA"/>
</dbReference>
<feature type="non-terminal residue" evidence="1">
    <location>
        <position position="1"/>
    </location>
</feature>
<protein>
    <submittedName>
        <fullName evidence="1">Uncharacterized protein</fullName>
    </submittedName>
</protein>
<name>A0A6J4KCP9_9SPHI</name>
<dbReference type="AlphaFoldDB" id="A0A6J4KCP9"/>
<evidence type="ECO:0000313" key="1">
    <source>
        <dbReference type="EMBL" id="CAA9302297.1"/>
    </source>
</evidence>
<proteinExistence type="predicted"/>
<gene>
    <name evidence="1" type="ORF">AVDCRST_MAG56-5531</name>
</gene>
<organism evidence="1">
    <name type="scientific">uncultured Cytophagales bacterium</name>
    <dbReference type="NCBI Taxonomy" id="158755"/>
    <lineage>
        <taxon>Bacteria</taxon>
        <taxon>Pseudomonadati</taxon>
        <taxon>Bacteroidota</taxon>
        <taxon>Sphingobacteriia</taxon>
        <taxon>Sphingobacteriales</taxon>
        <taxon>environmental samples</taxon>
    </lineage>
</organism>
<reference evidence="1" key="1">
    <citation type="submission" date="2020-02" db="EMBL/GenBank/DDBJ databases">
        <authorList>
            <person name="Meier V. D."/>
        </authorList>
    </citation>
    <scope>NUCLEOTIDE SEQUENCE</scope>
    <source>
        <strain evidence="1">AVDCRST_MAG56</strain>
    </source>
</reference>
<accession>A0A6J4KCP9</accession>